<accession>A0AA86T5Y6</accession>
<evidence type="ECO:0000313" key="2">
    <source>
        <dbReference type="Proteomes" id="UP001179121"/>
    </source>
</evidence>
<proteinExistence type="predicted"/>
<protein>
    <submittedName>
        <fullName evidence="1">Uncharacterized protein</fullName>
    </submittedName>
</protein>
<dbReference type="AlphaFoldDB" id="A0AA86T5Y6"/>
<keyword evidence="2" id="KW-1185">Reference proteome</keyword>
<name>A0AA86T5Y6_9BACT</name>
<dbReference type="KEGG" id="nti:DNFV4_02725"/>
<gene>
    <name evidence="1" type="ORF">DNFV4_02725</name>
</gene>
<dbReference type="Proteomes" id="UP001179121">
    <property type="component" value="Chromosome"/>
</dbReference>
<organism evidence="1 2">
    <name type="scientific">Nitrospira tepida</name>
    <dbReference type="NCBI Taxonomy" id="2973512"/>
    <lineage>
        <taxon>Bacteria</taxon>
        <taxon>Pseudomonadati</taxon>
        <taxon>Nitrospirota</taxon>
        <taxon>Nitrospiria</taxon>
        <taxon>Nitrospirales</taxon>
        <taxon>Nitrospiraceae</taxon>
        <taxon>Nitrospira</taxon>
    </lineage>
</organism>
<sequence length="82" mass="9322">MLGQPLLHSLWGMFLLYRAHSESVITDHRFIGQPYIGLRPSAVLIVEGVLLEKASESFLSTVECFNGVMRLKLFDAPRQRFS</sequence>
<dbReference type="EMBL" id="OX365700">
    <property type="protein sequence ID" value="CAI4032296.1"/>
    <property type="molecule type" value="Genomic_DNA"/>
</dbReference>
<reference evidence="1" key="1">
    <citation type="submission" date="2022-10" db="EMBL/GenBank/DDBJ databases">
        <authorList>
            <person name="Koch H."/>
        </authorList>
    </citation>
    <scope>NUCLEOTIDE SEQUENCE</scope>
    <source>
        <strain evidence="1">DNF</strain>
    </source>
</reference>
<evidence type="ECO:0000313" key="1">
    <source>
        <dbReference type="EMBL" id="CAI4032296.1"/>
    </source>
</evidence>